<evidence type="ECO:0000313" key="1">
    <source>
        <dbReference type="EMBL" id="EAR10894.1"/>
    </source>
</evidence>
<dbReference type="AlphaFoldDB" id="A4BAD8"/>
<evidence type="ECO:0000313" key="2">
    <source>
        <dbReference type="Proteomes" id="UP000005953"/>
    </source>
</evidence>
<sequence>MRSLLTNYLSAAVLVFASGILATQVVAKESLIDMDNARVGGFGGPLFKVSQIQNEQTFEIGGMGGATFTTGKHSIMLGGGGYGLVNELGWNNGDKLDMGYGGLMLGYTYDPEALVHVDTTLLLGAGGVTTIDTDTDISDTGSFLITELSAAVEVNLTEFLEIGVGGAYRLASDPSLPGLNSNDLSKPSVFISFQFGSL</sequence>
<evidence type="ECO:0008006" key="3">
    <source>
        <dbReference type="Google" id="ProtNLM"/>
    </source>
</evidence>
<reference evidence="1 2" key="1">
    <citation type="submission" date="2006-02" db="EMBL/GenBank/DDBJ databases">
        <authorList>
            <person name="Pinhassi J."/>
            <person name="Pedros-Alio C."/>
            <person name="Ferriera S."/>
            <person name="Johnson J."/>
            <person name="Kravitz S."/>
            <person name="Halpern A."/>
            <person name="Remington K."/>
            <person name="Beeson K."/>
            <person name="Tran B."/>
            <person name="Rogers Y.-H."/>
            <person name="Friedman R."/>
            <person name="Venter J.C."/>
        </authorList>
    </citation>
    <scope>NUCLEOTIDE SEQUENCE [LARGE SCALE GENOMIC DNA]</scope>
    <source>
        <strain evidence="1 2">MED297</strain>
    </source>
</reference>
<dbReference type="HOGENOM" id="CLU_1377173_0_0_6"/>
<name>A4BAD8_9GAMM</name>
<keyword evidence="2" id="KW-1185">Reference proteome</keyword>
<dbReference type="Proteomes" id="UP000005953">
    <property type="component" value="Unassembled WGS sequence"/>
</dbReference>
<proteinExistence type="predicted"/>
<protein>
    <recommendedName>
        <fullName evidence="3">Outer membrane protein beta-barrel domain-containing protein</fullName>
    </recommendedName>
</protein>
<gene>
    <name evidence="1" type="ORF">MED297_10301</name>
</gene>
<dbReference type="OrthoDB" id="6194347at2"/>
<dbReference type="EMBL" id="AAOE01000002">
    <property type="protein sequence ID" value="EAR10894.1"/>
    <property type="molecule type" value="Genomic_DNA"/>
</dbReference>
<organism evidence="1 2">
    <name type="scientific">Reinekea blandensis MED297</name>
    <dbReference type="NCBI Taxonomy" id="314283"/>
    <lineage>
        <taxon>Bacteria</taxon>
        <taxon>Pseudomonadati</taxon>
        <taxon>Pseudomonadota</taxon>
        <taxon>Gammaproteobacteria</taxon>
        <taxon>Oceanospirillales</taxon>
        <taxon>Saccharospirillaceae</taxon>
        <taxon>Reinekea</taxon>
    </lineage>
</organism>
<accession>A4BAD8</accession>
<dbReference type="RefSeq" id="WP_008041463.1">
    <property type="nucleotide sequence ID" value="NZ_CH724149.1"/>
</dbReference>
<comment type="caution">
    <text evidence="1">The sequence shown here is derived from an EMBL/GenBank/DDBJ whole genome shotgun (WGS) entry which is preliminary data.</text>
</comment>